<dbReference type="AlphaFoldDB" id="H6QSL4"/>
<dbReference type="Proteomes" id="UP000008783">
    <property type="component" value="Unassembled WGS sequence"/>
</dbReference>
<organism evidence="2 3">
    <name type="scientific">Puccinia graminis f. sp. tritici (strain CRL 75-36-700-3 / race SCCL)</name>
    <name type="common">Black stem rust fungus</name>
    <dbReference type="NCBI Taxonomy" id="418459"/>
    <lineage>
        <taxon>Eukaryota</taxon>
        <taxon>Fungi</taxon>
        <taxon>Dikarya</taxon>
        <taxon>Basidiomycota</taxon>
        <taxon>Pucciniomycotina</taxon>
        <taxon>Pucciniomycetes</taxon>
        <taxon>Pucciniales</taxon>
        <taxon>Pucciniaceae</taxon>
        <taxon>Puccinia</taxon>
    </lineage>
</organism>
<dbReference type="GO" id="GO:0005737">
    <property type="term" value="C:cytoplasm"/>
    <property type="evidence" value="ECO:0000318"/>
    <property type="project" value="GO_Central"/>
</dbReference>
<feature type="compositionally biased region" description="Low complexity" evidence="1">
    <location>
        <begin position="103"/>
        <end position="112"/>
    </location>
</feature>
<dbReference type="RefSeq" id="XP_003889495.1">
    <property type="nucleotide sequence ID" value="XM_003889446.1"/>
</dbReference>
<feature type="region of interest" description="Disordered" evidence="1">
    <location>
        <begin position="1"/>
        <end position="25"/>
    </location>
</feature>
<dbReference type="KEGG" id="pgr:PGTG_21828"/>
<sequence>MDAATETATATGTSRQPHAAPPPEEFPLLNFFRAIQADPTRRSESGILNLDATTEALLLQLIEGEARRSHCLNKVAETLQDVVSRVTTIEAGQLTRKPPAPGKSYASTAAKPKAPPQPPSKSEMVAARPGLTIIHSRTGTTPLKEVNAEIVVRKTNEVLEKLNATVQGEKVTVKAVRVLPLGDVSFYSKNRQQKEWLNRNKHEWSKQIHPDLEATPSTYSVLAHGIPRTFNVNAVTSKIMIASENQFISEKIFRMRWLGGSRDPNDPCQAGTVVIAFTEPELADRLLKQRGLFLSGSYHRVERFKKLPPQCFKCLQMGHFGKWCRADAKCGKCGSKHETRDCQDTTGPTGKLCVICRDSGKGKEIWETHTPFDKACGVKRAWLISKNHIRNE</sequence>
<dbReference type="GO" id="GO:0045182">
    <property type="term" value="F:translation regulator activity"/>
    <property type="evidence" value="ECO:0000318"/>
    <property type="project" value="GO_Central"/>
</dbReference>
<name>H6QSL4_PUCGT</name>
<feature type="region of interest" description="Disordered" evidence="1">
    <location>
        <begin position="93"/>
        <end position="124"/>
    </location>
</feature>
<dbReference type="STRING" id="418459.H6QSL4"/>
<dbReference type="GO" id="GO:2000767">
    <property type="term" value="P:positive regulation of cytoplasmic translation"/>
    <property type="evidence" value="ECO:0000318"/>
    <property type="project" value="GO_Central"/>
</dbReference>
<gene>
    <name evidence="2" type="ORF">PGTG_21828</name>
</gene>
<evidence type="ECO:0000256" key="1">
    <source>
        <dbReference type="SAM" id="MobiDB-lite"/>
    </source>
</evidence>
<dbReference type="EMBL" id="DS178295">
    <property type="protein sequence ID" value="EHS63736.1"/>
    <property type="molecule type" value="Genomic_DNA"/>
</dbReference>
<dbReference type="InParanoid" id="H6QSL4"/>
<evidence type="ECO:0000313" key="3">
    <source>
        <dbReference type="Proteomes" id="UP000008783"/>
    </source>
</evidence>
<evidence type="ECO:0008006" key="4">
    <source>
        <dbReference type="Google" id="ProtNLM"/>
    </source>
</evidence>
<dbReference type="HOGENOM" id="CLU_031560_0_0_1"/>
<protein>
    <recommendedName>
        <fullName evidence="4">CCHC-type domain-containing protein</fullName>
    </recommendedName>
</protein>
<dbReference type="GO" id="GO:0003729">
    <property type="term" value="F:mRNA binding"/>
    <property type="evidence" value="ECO:0000318"/>
    <property type="project" value="GO_Central"/>
</dbReference>
<evidence type="ECO:0000313" key="2">
    <source>
        <dbReference type="EMBL" id="EHS63736.1"/>
    </source>
</evidence>
<accession>H6QSL4</accession>
<reference evidence="3" key="1">
    <citation type="journal article" date="2011" name="Proc. Natl. Acad. Sci. U.S.A.">
        <title>Obligate biotrophy features unraveled by the genomic analysis of rust fungi.</title>
        <authorList>
            <person name="Duplessis S."/>
            <person name="Cuomo C.A."/>
            <person name="Lin Y.-C."/>
            <person name="Aerts A."/>
            <person name="Tisserant E."/>
            <person name="Veneault-Fourrey C."/>
            <person name="Joly D.L."/>
            <person name="Hacquard S."/>
            <person name="Amselem J."/>
            <person name="Cantarel B.L."/>
            <person name="Chiu R."/>
            <person name="Coutinho P.M."/>
            <person name="Feau N."/>
            <person name="Field M."/>
            <person name="Frey P."/>
            <person name="Gelhaye E."/>
            <person name="Goldberg J."/>
            <person name="Grabherr M.G."/>
            <person name="Kodira C.D."/>
            <person name="Kohler A."/>
            <person name="Kuees U."/>
            <person name="Lindquist E.A."/>
            <person name="Lucas S.M."/>
            <person name="Mago R."/>
            <person name="Mauceli E."/>
            <person name="Morin E."/>
            <person name="Murat C."/>
            <person name="Pangilinan J.L."/>
            <person name="Park R."/>
            <person name="Pearson M."/>
            <person name="Quesneville H."/>
            <person name="Rouhier N."/>
            <person name="Sakthikumar S."/>
            <person name="Salamov A.A."/>
            <person name="Schmutz J."/>
            <person name="Selles B."/>
            <person name="Shapiro H."/>
            <person name="Tanguay P."/>
            <person name="Tuskan G.A."/>
            <person name="Henrissat B."/>
            <person name="Van de Peer Y."/>
            <person name="Rouze P."/>
            <person name="Ellis J.G."/>
            <person name="Dodds P.N."/>
            <person name="Schein J.E."/>
            <person name="Zhong S."/>
            <person name="Hamelin R.C."/>
            <person name="Grigoriev I.V."/>
            <person name="Szabo L.J."/>
            <person name="Martin F."/>
        </authorList>
    </citation>
    <scope>NUCLEOTIDE SEQUENCE [LARGE SCALE GENOMIC DNA]</scope>
    <source>
        <strain evidence="3">CRL 75-36-700-3 / race SCCL</strain>
    </source>
</reference>
<dbReference type="GO" id="GO:0003727">
    <property type="term" value="F:single-stranded RNA binding"/>
    <property type="evidence" value="ECO:0000318"/>
    <property type="project" value="GO_Central"/>
</dbReference>
<dbReference type="VEuPathDB" id="FungiDB:PGTG_21828"/>
<proteinExistence type="predicted"/>
<feature type="compositionally biased region" description="Low complexity" evidence="1">
    <location>
        <begin position="1"/>
        <end position="13"/>
    </location>
</feature>
<keyword evidence="3" id="KW-1185">Reference proteome</keyword>
<dbReference type="GeneID" id="13541866"/>
<dbReference type="OrthoDB" id="2506424at2759"/>